<evidence type="ECO:0000256" key="1">
    <source>
        <dbReference type="ARBA" id="ARBA00022849"/>
    </source>
</evidence>
<dbReference type="Pfam" id="PF01451">
    <property type="entry name" value="LMWPc"/>
    <property type="match status" value="1"/>
</dbReference>
<gene>
    <name evidence="3" type="ORF">H8J70_05380</name>
</gene>
<dbReference type="PANTHER" id="PTHR43428:SF1">
    <property type="entry name" value="ARSENATE REDUCTASE"/>
    <property type="match status" value="1"/>
</dbReference>
<organism evidence="3 4">
    <name type="scientific">Megasphaera hominis</name>
    <dbReference type="NCBI Taxonomy" id="159836"/>
    <lineage>
        <taxon>Bacteria</taxon>
        <taxon>Bacillati</taxon>
        <taxon>Bacillota</taxon>
        <taxon>Negativicutes</taxon>
        <taxon>Veillonellales</taxon>
        <taxon>Veillonellaceae</taxon>
        <taxon>Megasphaera</taxon>
    </lineage>
</organism>
<dbReference type="InterPro" id="IPR036196">
    <property type="entry name" value="Ptyr_pPase_sf"/>
</dbReference>
<dbReference type="EMBL" id="JACOGK010000012">
    <property type="protein sequence ID" value="MBC3536679.1"/>
    <property type="molecule type" value="Genomic_DNA"/>
</dbReference>
<dbReference type="RefSeq" id="WP_186502835.1">
    <property type="nucleotide sequence ID" value="NZ_JACOGK010000012.1"/>
</dbReference>
<evidence type="ECO:0000313" key="4">
    <source>
        <dbReference type="Proteomes" id="UP000606870"/>
    </source>
</evidence>
<dbReference type="Proteomes" id="UP000606870">
    <property type="component" value="Unassembled WGS sequence"/>
</dbReference>
<dbReference type="SUPFAM" id="SSF52788">
    <property type="entry name" value="Phosphotyrosine protein phosphatases I"/>
    <property type="match status" value="1"/>
</dbReference>
<sequence length="135" mass="14781">MNKPLIAFVCTHNSCRSQLAEALSRHLAADTWISVSAGTHPSGAIDKDACRILKDRYSIDMIAEGQYSKALTDLPGHIDGVVTMGCGVQCPYVPAAWREDWNLPDPTGKPDADYLAVIDALVRHISVLKKKYNQT</sequence>
<evidence type="ECO:0000313" key="3">
    <source>
        <dbReference type="EMBL" id="MBC3536679.1"/>
    </source>
</evidence>
<dbReference type="Gene3D" id="3.40.50.2300">
    <property type="match status" value="1"/>
</dbReference>
<keyword evidence="1" id="KW-0059">Arsenical resistance</keyword>
<keyword evidence="4" id="KW-1185">Reference proteome</keyword>
<dbReference type="SMART" id="SM00226">
    <property type="entry name" value="LMWPc"/>
    <property type="match status" value="1"/>
</dbReference>
<accession>A0ABR6VJ12</accession>
<feature type="domain" description="Phosphotyrosine protein phosphatase I" evidence="2">
    <location>
        <begin position="4"/>
        <end position="131"/>
    </location>
</feature>
<dbReference type="PANTHER" id="PTHR43428">
    <property type="entry name" value="ARSENATE REDUCTASE"/>
    <property type="match status" value="1"/>
</dbReference>
<evidence type="ECO:0000259" key="2">
    <source>
        <dbReference type="SMART" id="SM00226"/>
    </source>
</evidence>
<reference evidence="3 4" key="1">
    <citation type="submission" date="2020-08" db="EMBL/GenBank/DDBJ databases">
        <authorList>
            <person name="Liu C."/>
            <person name="Sun Q."/>
        </authorList>
    </citation>
    <scope>NUCLEOTIDE SEQUENCE [LARGE SCALE GENOMIC DNA]</scope>
    <source>
        <strain evidence="3 4">NSJ-59</strain>
    </source>
</reference>
<dbReference type="InterPro" id="IPR023485">
    <property type="entry name" value="Ptyr_pPase"/>
</dbReference>
<proteinExistence type="predicted"/>
<protein>
    <submittedName>
        <fullName evidence="3">Arsenate reductase ArsC</fullName>
    </submittedName>
</protein>
<comment type="caution">
    <text evidence="3">The sequence shown here is derived from an EMBL/GenBank/DDBJ whole genome shotgun (WGS) entry which is preliminary data.</text>
</comment>
<name>A0ABR6VJ12_9FIRM</name>